<evidence type="ECO:0000256" key="5">
    <source>
        <dbReference type="ARBA" id="ARBA00022829"/>
    </source>
</evidence>
<dbReference type="GO" id="GO:0008278">
    <property type="term" value="C:cohesin complex"/>
    <property type="evidence" value="ECO:0007669"/>
    <property type="project" value="InterPro"/>
</dbReference>
<dbReference type="GO" id="GO:0003682">
    <property type="term" value="F:chromatin binding"/>
    <property type="evidence" value="ECO:0007669"/>
    <property type="project" value="TreeGrafter"/>
</dbReference>
<dbReference type="OrthoDB" id="10071381at2759"/>
<dbReference type="GO" id="GO:0007062">
    <property type="term" value="P:sister chromatid cohesion"/>
    <property type="evidence" value="ECO:0007669"/>
    <property type="project" value="InterPro"/>
</dbReference>
<comment type="caution">
    <text evidence="11">The sequence shown here is derived from an EMBL/GenBank/DDBJ whole genome shotgun (WGS) entry which is preliminary data.</text>
</comment>
<sequence>MFYSHTILARKGPLGTVWCAAHLQHRLKKSHYAATDIPSTVDRIMFPEVPIALRMSGHLLLGVVRIYSKKVEYLHQDCNVVLNGLKKAFASIDLSLPENAMQAPLQSITLPETLCLDALDCGPDFDYDGAHNDHLGNQEDITLTEQFPIATNPYVAITFDEDIRMEDLSHQMEDFGSHVTPMDVDTIPPHPEQGTHSPVNLTDERTTHNDEVNLQGSQGISGVPSPTDEQRRPSDDFTLPDCPEKETQKDFGCQDPGPSQPTEILNLSHRDYSSPENVPEIEAQRNAVSDISSETFPFSSSHRNDVTEQHDPPTNEKAILSPIMEGSIHSVGPSPAVQPSSETPASVASLSEGRQHINTSVSVAIQSTPRIEQPPLEQPLIEQPRPRKRKKQYFDDPVVLSNKFIGKRLKDASDIIRKRKKLPSSALGIWKLKNVLRKEQVFLQPSLTRLCSDLSNIYDKTYISTKSHLFEEALPDPRPTSPSPTTEVVSEDGAVVSPLPPFSPLTIDVSLEHRVGDSVPANESSPVKGLQSPSSPATGSGQDAEQFRGVEHDGVLPDSPTIKHSLMIDDFTPAPSPKVGSASVHSLEINTGTQILQTPDLQVSAGSEFGTLTMLGEGGVHPDYTGPSHNPESMTAEAEDLWFLEADDRTPAGSQGTEGVDSLSVRTRAVAQYLKSQSPEDLSSDLSLNKILEGKRRKLCARMFFETLVLKSYDLIDVKQEVPYGDISLKLTQTLSKAQI</sequence>
<dbReference type="STRING" id="74649.A0A2P6S758"/>
<keyword evidence="5" id="KW-0159">Chromosome partition</keyword>
<evidence type="ECO:0000259" key="10">
    <source>
        <dbReference type="Pfam" id="PF04825"/>
    </source>
</evidence>
<keyword evidence="4" id="KW-0498">Mitosis</keyword>
<evidence type="ECO:0000259" key="9">
    <source>
        <dbReference type="Pfam" id="PF04824"/>
    </source>
</evidence>
<evidence type="ECO:0000313" key="12">
    <source>
        <dbReference type="Proteomes" id="UP000238479"/>
    </source>
</evidence>
<feature type="region of interest" description="Disordered" evidence="8">
    <location>
        <begin position="517"/>
        <end position="544"/>
    </location>
</feature>
<feature type="compositionally biased region" description="Basic and acidic residues" evidence="8">
    <location>
        <begin position="202"/>
        <end position="211"/>
    </location>
</feature>
<protein>
    <submittedName>
        <fullName evidence="11">Putative rad21/Rec8-like protein</fullName>
    </submittedName>
</protein>
<comment type="subunit">
    <text evidence="7">Component of the cohesin complex.</text>
</comment>
<feature type="domain" description="Rad21/Rec8-like protein N-terminal" evidence="10">
    <location>
        <begin position="1"/>
        <end position="100"/>
    </location>
</feature>
<organism evidence="11 12">
    <name type="scientific">Rosa chinensis</name>
    <name type="common">China rose</name>
    <dbReference type="NCBI Taxonomy" id="74649"/>
    <lineage>
        <taxon>Eukaryota</taxon>
        <taxon>Viridiplantae</taxon>
        <taxon>Streptophyta</taxon>
        <taxon>Embryophyta</taxon>
        <taxon>Tracheophyta</taxon>
        <taxon>Spermatophyta</taxon>
        <taxon>Magnoliopsida</taxon>
        <taxon>eudicotyledons</taxon>
        <taxon>Gunneridae</taxon>
        <taxon>Pentapetalae</taxon>
        <taxon>rosids</taxon>
        <taxon>fabids</taxon>
        <taxon>Rosales</taxon>
        <taxon>Rosaceae</taxon>
        <taxon>Rosoideae</taxon>
        <taxon>Rosoideae incertae sedis</taxon>
        <taxon>Rosa</taxon>
    </lineage>
</organism>
<dbReference type="Gramene" id="PRQ54495">
    <property type="protein sequence ID" value="PRQ54495"/>
    <property type="gene ID" value="RchiOBHm_Chr1g0314311"/>
</dbReference>
<evidence type="ECO:0000256" key="2">
    <source>
        <dbReference type="ARBA" id="ARBA00009870"/>
    </source>
</evidence>
<dbReference type="GO" id="GO:1990414">
    <property type="term" value="P:replication-born double-strand break repair via sister chromatid exchange"/>
    <property type="evidence" value="ECO:0007669"/>
    <property type="project" value="TreeGrafter"/>
</dbReference>
<dbReference type="Pfam" id="PF04825">
    <property type="entry name" value="Rad21_Rec8_N"/>
    <property type="match status" value="1"/>
</dbReference>
<keyword evidence="6" id="KW-0539">Nucleus</keyword>
<dbReference type="AlphaFoldDB" id="A0A2P6S758"/>
<comment type="subcellular location">
    <subcellularLocation>
        <location evidence="1">Nucleus</location>
    </subcellularLocation>
</comment>
<feature type="region of interest" description="Disordered" evidence="8">
    <location>
        <begin position="472"/>
        <end position="495"/>
    </location>
</feature>
<feature type="compositionally biased region" description="Polar residues" evidence="8">
    <location>
        <begin position="337"/>
        <end position="349"/>
    </location>
</feature>
<keyword evidence="12" id="KW-1185">Reference proteome</keyword>
<feature type="compositionally biased region" description="Polar residues" evidence="8">
    <location>
        <begin position="521"/>
        <end position="543"/>
    </location>
</feature>
<proteinExistence type="inferred from homology"/>
<keyword evidence="3" id="KW-0132">Cell division</keyword>
<dbReference type="InterPro" id="IPR023093">
    <property type="entry name" value="ScpA-like_C"/>
</dbReference>
<dbReference type="GO" id="GO:0005730">
    <property type="term" value="C:nucleolus"/>
    <property type="evidence" value="ECO:0007669"/>
    <property type="project" value="EnsemblPlants"/>
</dbReference>
<evidence type="ECO:0000313" key="11">
    <source>
        <dbReference type="EMBL" id="PRQ54495.1"/>
    </source>
</evidence>
<dbReference type="OMA" id="QQEEPYG"/>
<evidence type="ECO:0000256" key="6">
    <source>
        <dbReference type="ARBA" id="ARBA00023242"/>
    </source>
</evidence>
<feature type="domain" description="Rad21/Rec8-like protein C-terminal eukaryotic" evidence="9">
    <location>
        <begin position="685"/>
        <end position="732"/>
    </location>
</feature>
<dbReference type="PANTHER" id="PTHR12585">
    <property type="entry name" value="SCC1 / RAD21 FAMILY MEMBER"/>
    <property type="match status" value="1"/>
</dbReference>
<evidence type="ECO:0000256" key="8">
    <source>
        <dbReference type="SAM" id="MobiDB-lite"/>
    </source>
</evidence>
<evidence type="ECO:0000256" key="4">
    <source>
        <dbReference type="ARBA" id="ARBA00022776"/>
    </source>
</evidence>
<dbReference type="GO" id="GO:0009555">
    <property type="term" value="P:pollen development"/>
    <property type="evidence" value="ECO:0007669"/>
    <property type="project" value="EnsemblPlants"/>
</dbReference>
<keyword evidence="4" id="KW-0131">Cell cycle</keyword>
<evidence type="ECO:0000256" key="3">
    <source>
        <dbReference type="ARBA" id="ARBA00022618"/>
    </source>
</evidence>
<reference evidence="11 12" key="1">
    <citation type="journal article" date="2018" name="Nat. Genet.">
        <title>The Rosa genome provides new insights in the design of modern roses.</title>
        <authorList>
            <person name="Bendahmane M."/>
        </authorList>
    </citation>
    <scope>NUCLEOTIDE SEQUENCE [LARGE SCALE GENOMIC DNA]</scope>
    <source>
        <strain evidence="12">cv. Old Blush</strain>
    </source>
</reference>
<dbReference type="GO" id="GO:0000278">
    <property type="term" value="P:mitotic cell cycle"/>
    <property type="evidence" value="ECO:0007669"/>
    <property type="project" value="EnsemblPlants"/>
</dbReference>
<dbReference type="GO" id="GO:0007059">
    <property type="term" value="P:chromosome segregation"/>
    <property type="evidence" value="ECO:0007669"/>
    <property type="project" value="UniProtKB-KW"/>
</dbReference>
<dbReference type="Pfam" id="PF04824">
    <property type="entry name" value="Rad21_Rec8"/>
    <property type="match status" value="1"/>
</dbReference>
<dbReference type="CDD" id="cd21793">
    <property type="entry name" value="Rad21_Rec8_M_AtSYN1-like"/>
    <property type="match status" value="1"/>
</dbReference>
<evidence type="ECO:0000256" key="7">
    <source>
        <dbReference type="ARBA" id="ARBA00064543"/>
    </source>
</evidence>
<dbReference type="Proteomes" id="UP000238479">
    <property type="component" value="Chromosome 1"/>
</dbReference>
<feature type="region of interest" description="Disordered" evidence="8">
    <location>
        <begin position="176"/>
        <end position="265"/>
    </location>
</feature>
<dbReference type="InterPro" id="IPR039781">
    <property type="entry name" value="Rad21/Rec8-like"/>
</dbReference>
<dbReference type="InterPro" id="IPR006910">
    <property type="entry name" value="Rad21_Rec8_N"/>
</dbReference>
<dbReference type="EMBL" id="PDCK01000039">
    <property type="protein sequence ID" value="PRQ54495.1"/>
    <property type="molecule type" value="Genomic_DNA"/>
</dbReference>
<name>A0A2P6S758_ROSCH</name>
<dbReference type="PANTHER" id="PTHR12585:SF55">
    <property type="entry name" value="SISTER CHROMATID COHESION 1 PROTEIN 3"/>
    <property type="match status" value="1"/>
</dbReference>
<dbReference type="InterPro" id="IPR006909">
    <property type="entry name" value="Rad21/Rec8_C_eu"/>
</dbReference>
<dbReference type="SUPFAM" id="SSF46785">
    <property type="entry name" value="Winged helix' DNA-binding domain"/>
    <property type="match status" value="1"/>
</dbReference>
<dbReference type="Gene3D" id="1.10.10.580">
    <property type="entry name" value="Structural maintenance of chromosome 1. Chain E"/>
    <property type="match status" value="1"/>
</dbReference>
<comment type="similarity">
    <text evidence="2">Belongs to the rad21 family.</text>
</comment>
<dbReference type="GO" id="GO:0009561">
    <property type="term" value="P:megagametogenesis"/>
    <property type="evidence" value="ECO:0007669"/>
    <property type="project" value="EnsemblPlants"/>
</dbReference>
<dbReference type="FunFam" id="1.10.10.580:FF:000002">
    <property type="entry name" value="Sister chromatid cohesion 1 protein 4"/>
    <property type="match status" value="1"/>
</dbReference>
<dbReference type="InterPro" id="IPR036390">
    <property type="entry name" value="WH_DNA-bd_sf"/>
</dbReference>
<dbReference type="GO" id="GO:0051301">
    <property type="term" value="P:cell division"/>
    <property type="evidence" value="ECO:0007669"/>
    <property type="project" value="UniProtKB-KW"/>
</dbReference>
<feature type="region of interest" description="Disordered" evidence="8">
    <location>
        <begin position="330"/>
        <end position="353"/>
    </location>
</feature>
<evidence type="ECO:0000256" key="1">
    <source>
        <dbReference type="ARBA" id="ARBA00004123"/>
    </source>
</evidence>
<accession>A0A2P6S758</accession>
<gene>
    <name evidence="11" type="ORF">RchiOBHm_Chr1g0314311</name>
</gene>